<dbReference type="InterPro" id="IPR036322">
    <property type="entry name" value="WD40_repeat_dom_sf"/>
</dbReference>
<gene>
    <name evidence="8" type="primary">HAT2</name>
    <name evidence="8" type="ORF">ECANGB1_2178</name>
</gene>
<dbReference type="Gene3D" id="2.130.10.10">
    <property type="entry name" value="YVTN repeat-like/Quinoprotein amine dehydrogenase"/>
    <property type="match status" value="1"/>
</dbReference>
<feature type="domain" description="Histone-binding protein RBBP4-like N-terminal" evidence="7">
    <location>
        <begin position="11"/>
        <end position="79"/>
    </location>
</feature>
<organism evidence="8 9">
    <name type="scientific">Enterospora canceri</name>
    <dbReference type="NCBI Taxonomy" id="1081671"/>
    <lineage>
        <taxon>Eukaryota</taxon>
        <taxon>Fungi</taxon>
        <taxon>Fungi incertae sedis</taxon>
        <taxon>Microsporidia</taxon>
        <taxon>Enterocytozoonidae</taxon>
        <taxon>Enterospora</taxon>
    </lineage>
</organism>
<evidence type="ECO:0000256" key="2">
    <source>
        <dbReference type="ARBA" id="ARBA00022574"/>
    </source>
</evidence>
<dbReference type="SUPFAM" id="SSF50978">
    <property type="entry name" value="WD40 repeat-like"/>
    <property type="match status" value="1"/>
</dbReference>
<dbReference type="InterPro" id="IPR001680">
    <property type="entry name" value="WD40_rpt"/>
</dbReference>
<dbReference type="AlphaFoldDB" id="A0A1Y1S508"/>
<reference evidence="8 9" key="1">
    <citation type="journal article" date="2017" name="Environ. Microbiol.">
        <title>Decay of the glycolytic pathway and adaptation to intranuclear parasitism within Enterocytozoonidae microsporidia.</title>
        <authorList>
            <person name="Wiredu Boakye D."/>
            <person name="Jaroenlak P."/>
            <person name="Prachumwat A."/>
            <person name="Williams T.A."/>
            <person name="Bateman K.S."/>
            <person name="Itsathitphaisarn O."/>
            <person name="Sritunyalucksana K."/>
            <person name="Paszkiewicz K.H."/>
            <person name="Moore K.A."/>
            <person name="Stentiford G.D."/>
            <person name="Williams B.A."/>
        </authorList>
    </citation>
    <scope>NUCLEOTIDE SEQUENCE [LARGE SCALE GENOMIC DNA]</scope>
    <source>
        <strain evidence="8 9">GB1</strain>
    </source>
</reference>
<comment type="caution">
    <text evidence="8">The sequence shown here is derived from an EMBL/GenBank/DDBJ whole genome shotgun (WGS) entry which is preliminary data.</text>
</comment>
<dbReference type="Proteomes" id="UP000192639">
    <property type="component" value="Unassembled WGS sequence"/>
</dbReference>
<sequence>MENRPEALIEEEYKTWRKNVKYMYDLVYTQTLKWPSPTVQWFPEVERKSDATTSQRILLTTFTDQREQEHVLIGRMGFPDIVDEDEKAGAQINFDIVQSMPVPAEINKAKYCPISTNLLACKTEEADVLVYDYTRHASFNSDVAPDERLRGHSEGGFALDWNKINFGHLVTGGRDKAICHFDINSGLIRKYGHHSEVVNAVSCSAFNPAVFASVSDDCSLVVVDTRNEEAAVVARKAHASSIEFVDFSPFRAELIATASSDKTIRVWDTRNTRSPVAVLRGHKGDVMTVKWSLHYESILASGSKDRRINIWDLNKSNAASGDASNELVFIHGGHANTVADFDWNPAEPIEIVSVCDSNFIHVWKIPIEDYI</sequence>
<evidence type="ECO:0000256" key="6">
    <source>
        <dbReference type="PROSITE-ProRule" id="PRU00221"/>
    </source>
</evidence>
<dbReference type="InterPro" id="IPR019775">
    <property type="entry name" value="WD40_repeat_CS"/>
</dbReference>
<keyword evidence="5" id="KW-0539">Nucleus</keyword>
<dbReference type="PROSITE" id="PS00678">
    <property type="entry name" value="WD_REPEATS_1"/>
    <property type="match status" value="2"/>
</dbReference>
<comment type="subcellular location">
    <subcellularLocation>
        <location evidence="1">Nucleus</location>
    </subcellularLocation>
</comment>
<dbReference type="Pfam" id="PF12265">
    <property type="entry name" value="CAF1C_H4-bd"/>
    <property type="match status" value="1"/>
</dbReference>
<evidence type="ECO:0000313" key="9">
    <source>
        <dbReference type="Proteomes" id="UP000192639"/>
    </source>
</evidence>
<evidence type="ECO:0000313" key="8">
    <source>
        <dbReference type="EMBL" id="ORD93484.1"/>
    </source>
</evidence>
<dbReference type="VEuPathDB" id="MicrosporidiaDB:ECANGB1_2178"/>
<proteinExistence type="predicted"/>
<dbReference type="InterPro" id="IPR022052">
    <property type="entry name" value="Histone-bd_RBBP4-like_N"/>
</dbReference>
<evidence type="ECO:0000259" key="7">
    <source>
        <dbReference type="Pfam" id="PF12265"/>
    </source>
</evidence>
<dbReference type="PROSITE" id="PS50294">
    <property type="entry name" value="WD_REPEATS_REGION"/>
    <property type="match status" value="2"/>
</dbReference>
<dbReference type="PANTHER" id="PTHR22850">
    <property type="entry name" value="WD40 REPEAT FAMILY"/>
    <property type="match status" value="1"/>
</dbReference>
<keyword evidence="2 6" id="KW-0853">WD repeat</keyword>
<dbReference type="Pfam" id="PF00400">
    <property type="entry name" value="WD40"/>
    <property type="match status" value="2"/>
</dbReference>
<dbReference type="SMART" id="SM00320">
    <property type="entry name" value="WD40"/>
    <property type="match status" value="5"/>
</dbReference>
<evidence type="ECO:0000256" key="1">
    <source>
        <dbReference type="ARBA" id="ARBA00004123"/>
    </source>
</evidence>
<evidence type="ECO:0000256" key="4">
    <source>
        <dbReference type="ARBA" id="ARBA00022853"/>
    </source>
</evidence>
<keyword evidence="4" id="KW-0156">Chromatin regulator</keyword>
<keyword evidence="9" id="KW-1185">Reference proteome</keyword>
<accession>A0A1Y1S508</accession>
<dbReference type="InterPro" id="IPR020472">
    <property type="entry name" value="WD40_PAC1"/>
</dbReference>
<dbReference type="OrthoDB" id="427795at2759"/>
<evidence type="ECO:0000256" key="3">
    <source>
        <dbReference type="ARBA" id="ARBA00022737"/>
    </source>
</evidence>
<feature type="repeat" description="WD" evidence="6">
    <location>
        <begin position="279"/>
        <end position="321"/>
    </location>
</feature>
<dbReference type="PRINTS" id="PR00320">
    <property type="entry name" value="GPROTEINBRPT"/>
</dbReference>
<dbReference type="InterPro" id="IPR015943">
    <property type="entry name" value="WD40/YVTN_repeat-like_dom_sf"/>
</dbReference>
<keyword evidence="3" id="KW-0677">Repeat</keyword>
<dbReference type="GO" id="GO:0006325">
    <property type="term" value="P:chromatin organization"/>
    <property type="evidence" value="ECO:0007669"/>
    <property type="project" value="UniProtKB-KW"/>
</dbReference>
<dbReference type="GO" id="GO:0005634">
    <property type="term" value="C:nucleus"/>
    <property type="evidence" value="ECO:0007669"/>
    <property type="project" value="UniProtKB-SubCell"/>
</dbReference>
<feature type="repeat" description="WD" evidence="6">
    <location>
        <begin position="235"/>
        <end position="277"/>
    </location>
</feature>
<evidence type="ECO:0000256" key="5">
    <source>
        <dbReference type="ARBA" id="ARBA00023242"/>
    </source>
</evidence>
<dbReference type="PROSITE" id="PS50082">
    <property type="entry name" value="WD_REPEATS_2"/>
    <property type="match status" value="2"/>
</dbReference>
<protein>
    <submittedName>
        <fullName evidence="8">HAT2</fullName>
    </submittedName>
</protein>
<name>A0A1Y1S508_9MICR</name>
<dbReference type="InterPro" id="IPR050459">
    <property type="entry name" value="WD_repeat_RBAP46/RBAP48/MSI1"/>
</dbReference>
<dbReference type="EMBL" id="LWDP01000078">
    <property type="protein sequence ID" value="ORD93484.1"/>
    <property type="molecule type" value="Genomic_DNA"/>
</dbReference>